<keyword evidence="3 6" id="KW-1133">Transmembrane helix</keyword>
<keyword evidence="2 6" id="KW-0812">Transmembrane</keyword>
<dbReference type="PANTHER" id="PTHR35042">
    <property type="entry name" value="ANTHRONE OXYGENASE ENCC"/>
    <property type="match status" value="1"/>
</dbReference>
<dbReference type="Proteomes" id="UP000624244">
    <property type="component" value="Unassembled WGS sequence"/>
</dbReference>
<evidence type="ECO:0000256" key="1">
    <source>
        <dbReference type="ARBA" id="ARBA00004141"/>
    </source>
</evidence>
<keyword evidence="4 6" id="KW-0472">Membrane</keyword>
<comment type="similarity">
    <text evidence="5">Belongs to the anthrone oxygenase family.</text>
</comment>
<dbReference type="Pfam" id="PF08592">
    <property type="entry name" value="Anthrone_oxy"/>
    <property type="match status" value="1"/>
</dbReference>
<evidence type="ECO:0000313" key="7">
    <source>
        <dbReference type="EMBL" id="KAF5849546.1"/>
    </source>
</evidence>
<organism evidence="7 8">
    <name type="scientific">Cochliobolus sativus</name>
    <name type="common">Common root rot and spot blotch fungus</name>
    <name type="synonym">Bipolaris sorokiniana</name>
    <dbReference type="NCBI Taxonomy" id="45130"/>
    <lineage>
        <taxon>Eukaryota</taxon>
        <taxon>Fungi</taxon>
        <taxon>Dikarya</taxon>
        <taxon>Ascomycota</taxon>
        <taxon>Pezizomycotina</taxon>
        <taxon>Dothideomycetes</taxon>
        <taxon>Pleosporomycetidae</taxon>
        <taxon>Pleosporales</taxon>
        <taxon>Pleosporineae</taxon>
        <taxon>Pleosporaceae</taxon>
        <taxon>Bipolaris</taxon>
    </lineage>
</organism>
<dbReference type="OMA" id="TMYNIGK"/>
<evidence type="ECO:0000313" key="8">
    <source>
        <dbReference type="Proteomes" id="UP000624244"/>
    </source>
</evidence>
<evidence type="ECO:0000256" key="6">
    <source>
        <dbReference type="SAM" id="Phobius"/>
    </source>
</evidence>
<feature type="transmembrane region" description="Helical" evidence="6">
    <location>
        <begin position="53"/>
        <end position="74"/>
    </location>
</feature>
<proteinExistence type="inferred from homology"/>
<protein>
    <recommendedName>
        <fullName evidence="9">DUF1772 domain-containing protein</fullName>
    </recommendedName>
</protein>
<evidence type="ECO:0000256" key="2">
    <source>
        <dbReference type="ARBA" id="ARBA00022692"/>
    </source>
</evidence>
<evidence type="ECO:0000256" key="3">
    <source>
        <dbReference type="ARBA" id="ARBA00022989"/>
    </source>
</evidence>
<evidence type="ECO:0000256" key="5">
    <source>
        <dbReference type="ARBA" id="ARBA00034313"/>
    </source>
</evidence>
<dbReference type="GO" id="GO:0016020">
    <property type="term" value="C:membrane"/>
    <property type="evidence" value="ECO:0007669"/>
    <property type="project" value="UniProtKB-SubCell"/>
</dbReference>
<dbReference type="EMBL" id="WNKQ01000008">
    <property type="protein sequence ID" value="KAF5849546.1"/>
    <property type="molecule type" value="Genomic_DNA"/>
</dbReference>
<dbReference type="AlphaFoldDB" id="A0A8H5ZHX2"/>
<feature type="transmembrane region" description="Helical" evidence="6">
    <location>
        <begin position="86"/>
        <end position="109"/>
    </location>
</feature>
<feature type="transmembrane region" description="Helical" evidence="6">
    <location>
        <begin position="12"/>
        <end position="32"/>
    </location>
</feature>
<accession>A0A8H5ZHX2</accession>
<sequence>MENTLVQVAHAWGVTGAALLSGFIVCFSHAGVPTLSVAPVDTLVHQFKTMYNIGKATSPLIAITVTLCNGYSAYRSRNDTDLIGNFASPFALYAAAAFFVPLIVPYTLLYMEPQVNKRLLTLGGMVEQGTKAKDLGVSDEEVRVMLKRWKGMNFIRAALVATGAVLSAVASFR</sequence>
<reference evidence="7" key="1">
    <citation type="submission" date="2019-11" db="EMBL/GenBank/DDBJ databases">
        <title>Bipolaris sorokiniana Genome sequencing.</title>
        <authorList>
            <person name="Wang H."/>
        </authorList>
    </citation>
    <scope>NUCLEOTIDE SEQUENCE</scope>
</reference>
<dbReference type="InterPro" id="IPR013901">
    <property type="entry name" value="Anthrone_oxy"/>
</dbReference>
<gene>
    <name evidence="7" type="ORF">GGP41_004974</name>
</gene>
<feature type="transmembrane region" description="Helical" evidence="6">
    <location>
        <begin position="153"/>
        <end position="172"/>
    </location>
</feature>
<comment type="caution">
    <text evidence="7">The sequence shown here is derived from an EMBL/GenBank/DDBJ whole genome shotgun (WGS) entry which is preliminary data.</text>
</comment>
<dbReference type="PANTHER" id="PTHR35042:SF1">
    <property type="entry name" value="DUF1772-DOMAIN-CONTAINING PROTEIN"/>
    <property type="match status" value="1"/>
</dbReference>
<comment type="subcellular location">
    <subcellularLocation>
        <location evidence="1">Membrane</location>
        <topology evidence="1">Multi-pass membrane protein</topology>
    </subcellularLocation>
</comment>
<evidence type="ECO:0008006" key="9">
    <source>
        <dbReference type="Google" id="ProtNLM"/>
    </source>
</evidence>
<name>A0A8H5ZHX2_COCSA</name>
<evidence type="ECO:0000256" key="4">
    <source>
        <dbReference type="ARBA" id="ARBA00023136"/>
    </source>
</evidence>